<dbReference type="EMBL" id="PPTA01000010">
    <property type="protein sequence ID" value="TFB00584.1"/>
    <property type="molecule type" value="Genomic_DNA"/>
</dbReference>
<dbReference type="Proteomes" id="UP001642720">
    <property type="component" value="Unassembled WGS sequence"/>
</dbReference>
<dbReference type="GeneID" id="300579076"/>
<evidence type="ECO:0000313" key="2">
    <source>
        <dbReference type="EMBL" id="TFB00584.1"/>
    </source>
</evidence>
<sequence>MSSHRELRDNPDNTEAPKGARLNAVLDVPGTESEPQVLRQHAARPPPPGRSFQNGIWADEIKQLLAIEHPVGKPEALPCYKAAIKAAFKYNLEEFRQHFPDHEWAEPLVSMATNPTFKKWLEHPDSQFLVVRKKEKASPDYALWTLSYALLGLGDEENQEEIARQIAFFCGSHLHKTGIRDSSQLIMREITHQILELLEFLEGEKWLGCDDTDFIAVRTKLEQKDPDTILSALRMIVTSMIDGTMYVFIDGLCRYEGTPFEEGANATIKALNDLVNDMVGPRMPRIKVLIIQPSPQQQKSWGFEAETIKVGCWEEKDIAVKE</sequence>
<name>A0ABY2GYR9_9HYPO</name>
<proteinExistence type="predicted"/>
<evidence type="ECO:0000313" key="3">
    <source>
        <dbReference type="Proteomes" id="UP001642720"/>
    </source>
</evidence>
<protein>
    <submittedName>
        <fullName evidence="2">Uncharacterized protein</fullName>
    </submittedName>
</protein>
<reference evidence="2 3" key="1">
    <citation type="submission" date="2018-01" db="EMBL/GenBank/DDBJ databases">
        <title>Genome characterization of the sugarcane-associated fungus Trichoderma ghanense CCMA-1212 and their application in lignocelulose bioconversion.</title>
        <authorList>
            <person name="Steindorff A.S."/>
            <person name="Mendes T.D."/>
            <person name="Vilela E.S.D."/>
            <person name="Rodrigues D.S."/>
            <person name="Formighieri E.F."/>
            <person name="Melo I.S."/>
            <person name="Favaro L.C.L."/>
        </authorList>
    </citation>
    <scope>NUCLEOTIDE SEQUENCE [LARGE SCALE GENOMIC DNA]</scope>
    <source>
        <strain evidence="2 3">CCMA-1212</strain>
    </source>
</reference>
<keyword evidence="3" id="KW-1185">Reference proteome</keyword>
<comment type="caution">
    <text evidence="2">The sequence shown here is derived from an EMBL/GenBank/DDBJ whole genome shotgun (WGS) entry which is preliminary data.</text>
</comment>
<feature type="region of interest" description="Disordered" evidence="1">
    <location>
        <begin position="1"/>
        <end position="53"/>
    </location>
</feature>
<feature type="compositionally biased region" description="Basic and acidic residues" evidence="1">
    <location>
        <begin position="1"/>
        <end position="11"/>
    </location>
</feature>
<dbReference type="PANTHER" id="PTHR40619:SF3">
    <property type="entry name" value="FUNGAL STAND N-TERMINAL GOODBYE DOMAIN-CONTAINING PROTEIN"/>
    <property type="match status" value="1"/>
</dbReference>
<dbReference type="RefSeq" id="XP_073556785.1">
    <property type="nucleotide sequence ID" value="XM_073704626.1"/>
</dbReference>
<accession>A0ABY2GYR9</accession>
<dbReference type="PANTHER" id="PTHR40619">
    <property type="entry name" value="FUNGAL STAND N-TERMINAL GOODBYE DOMAIN-CONTAINING PROTEIN"/>
    <property type="match status" value="1"/>
</dbReference>
<evidence type="ECO:0000256" key="1">
    <source>
        <dbReference type="SAM" id="MobiDB-lite"/>
    </source>
</evidence>
<gene>
    <name evidence="2" type="ORF">CCMA1212_007458</name>
</gene>
<organism evidence="2 3">
    <name type="scientific">Trichoderma ghanense</name>
    <dbReference type="NCBI Taxonomy" id="65468"/>
    <lineage>
        <taxon>Eukaryota</taxon>
        <taxon>Fungi</taxon>
        <taxon>Dikarya</taxon>
        <taxon>Ascomycota</taxon>
        <taxon>Pezizomycotina</taxon>
        <taxon>Sordariomycetes</taxon>
        <taxon>Hypocreomycetidae</taxon>
        <taxon>Hypocreales</taxon>
        <taxon>Hypocreaceae</taxon>
        <taxon>Trichoderma</taxon>
    </lineage>
</organism>